<keyword evidence="2" id="KW-0472">Membrane</keyword>
<feature type="transmembrane region" description="Helical" evidence="2">
    <location>
        <begin position="214"/>
        <end position="234"/>
    </location>
</feature>
<feature type="non-terminal residue" evidence="3">
    <location>
        <position position="286"/>
    </location>
</feature>
<feature type="region of interest" description="Disordered" evidence="1">
    <location>
        <begin position="1"/>
        <end position="23"/>
    </location>
</feature>
<dbReference type="AlphaFoldDB" id="A0A9P8K1T0"/>
<name>A0A9P8K1T0_AURME</name>
<dbReference type="Proteomes" id="UP000729357">
    <property type="component" value="Unassembled WGS sequence"/>
</dbReference>
<evidence type="ECO:0000313" key="3">
    <source>
        <dbReference type="EMBL" id="KAG9991702.1"/>
    </source>
</evidence>
<evidence type="ECO:0000256" key="2">
    <source>
        <dbReference type="SAM" id="Phobius"/>
    </source>
</evidence>
<evidence type="ECO:0000256" key="1">
    <source>
        <dbReference type="SAM" id="MobiDB-lite"/>
    </source>
</evidence>
<feature type="compositionally biased region" description="Low complexity" evidence="1">
    <location>
        <begin position="1"/>
        <end position="22"/>
    </location>
</feature>
<comment type="caution">
    <text evidence="3">The sequence shown here is derived from an EMBL/GenBank/DDBJ whole genome shotgun (WGS) entry which is preliminary data.</text>
</comment>
<dbReference type="EMBL" id="JAHFXS010000001">
    <property type="protein sequence ID" value="KAG9991702.1"/>
    <property type="molecule type" value="Genomic_DNA"/>
</dbReference>
<organism evidence="3 4">
    <name type="scientific">Aureobasidium melanogenum</name>
    <name type="common">Aureobasidium pullulans var. melanogenum</name>
    <dbReference type="NCBI Taxonomy" id="46634"/>
    <lineage>
        <taxon>Eukaryota</taxon>
        <taxon>Fungi</taxon>
        <taxon>Dikarya</taxon>
        <taxon>Ascomycota</taxon>
        <taxon>Pezizomycotina</taxon>
        <taxon>Dothideomycetes</taxon>
        <taxon>Dothideomycetidae</taxon>
        <taxon>Dothideales</taxon>
        <taxon>Saccotheciaceae</taxon>
        <taxon>Aureobasidium</taxon>
    </lineage>
</organism>
<reference evidence="3" key="1">
    <citation type="journal article" date="2021" name="J Fungi (Basel)">
        <title>Virulence traits and population genomics of the black yeast Aureobasidium melanogenum.</title>
        <authorList>
            <person name="Cernosa A."/>
            <person name="Sun X."/>
            <person name="Gostincar C."/>
            <person name="Fang C."/>
            <person name="Gunde-Cimerman N."/>
            <person name="Song Z."/>
        </authorList>
    </citation>
    <scope>NUCLEOTIDE SEQUENCE</scope>
    <source>
        <strain evidence="3">EXF-9298</strain>
    </source>
</reference>
<evidence type="ECO:0000313" key="4">
    <source>
        <dbReference type="Proteomes" id="UP000729357"/>
    </source>
</evidence>
<accession>A0A9P8K1T0</accession>
<keyword evidence="2" id="KW-0812">Transmembrane</keyword>
<proteinExistence type="predicted"/>
<keyword evidence="4" id="KW-1185">Reference proteome</keyword>
<sequence>MLKASSWLKNSLSIPSSSSSTSCTPPNAIPLPLWCTIVAPARAGLGESFCRRWCDAQEPSCLPPFDFPAEVEVLILEYPPYRTAPGRNMPLECLTVVDIEIVQVLESALLWRTEFSTKHVDATSVAAPAHSMTTAGQGRVRTRYFTPFIRVDSCSPPNRKSSLLSEGEAMKVEALLGDGPETVSSVTFRNCSCFFAYSARIASRSASSTSLSSASFLFLAFFSVFLATFSCVSVQAVNISRTDKSCWLWRIVGVADSELKWIFAHPVKQTPSPPSCSSIGRIDHRH</sequence>
<gene>
    <name evidence="3" type="ORF">KCU98_g238</name>
</gene>
<dbReference type="PROSITE" id="PS51257">
    <property type="entry name" value="PROKAR_LIPOPROTEIN"/>
    <property type="match status" value="1"/>
</dbReference>
<protein>
    <submittedName>
        <fullName evidence="3">Uncharacterized protein</fullName>
    </submittedName>
</protein>
<reference evidence="3" key="2">
    <citation type="submission" date="2021-08" db="EMBL/GenBank/DDBJ databases">
        <authorList>
            <person name="Gostincar C."/>
            <person name="Sun X."/>
            <person name="Song Z."/>
            <person name="Gunde-Cimerman N."/>
        </authorList>
    </citation>
    <scope>NUCLEOTIDE SEQUENCE</scope>
    <source>
        <strain evidence="3">EXF-9298</strain>
    </source>
</reference>
<keyword evidence="2" id="KW-1133">Transmembrane helix</keyword>